<dbReference type="HOGENOM" id="CLU_128028_0_0_2"/>
<reference evidence="2" key="1">
    <citation type="submission" date="2013-06" db="EMBL/GenBank/DDBJ databases">
        <title>Complete Genome Sequence of Hyperthermophilic Palaeococcus pacificus DY20341T, Isolated from a Deep-Sea Hydrothermal Sediments.</title>
        <authorList>
            <person name="Zeng X."/>
            <person name="Shao Z."/>
        </authorList>
    </citation>
    <scope>NUCLEOTIDE SEQUENCE [LARGE SCALE GENOMIC DNA]</scope>
    <source>
        <strain evidence="2">DY20341</strain>
    </source>
</reference>
<sequence length="173" mass="20088">MPHLFIISYGNDAERKRIEYLLEKWSERAEISKLRGITFIIDTENVSEFAEELLSKLDPPSSDKVEVYHVKKEDLKSKVAPNKVELEYITNENPQIVRKLLRYILSKCNAYYVSSDDLSMTYGAYTKKGRVEIRIEIDEKSTNETQIVISLVGYGEVVEYMAKKLREELSLLL</sequence>
<evidence type="ECO:0000313" key="1">
    <source>
        <dbReference type="EMBL" id="AIF70144.1"/>
    </source>
</evidence>
<protein>
    <submittedName>
        <fullName evidence="1">Uncharacterized protein</fullName>
    </submittedName>
</protein>
<accession>A0A075LUZ3</accession>
<dbReference type="KEGG" id="ppac:PAP_08820"/>
<dbReference type="EMBL" id="CP006019">
    <property type="protein sequence ID" value="AIF70144.1"/>
    <property type="molecule type" value="Genomic_DNA"/>
</dbReference>
<proteinExistence type="predicted"/>
<gene>
    <name evidence="1" type="ORF">PAP_08820</name>
</gene>
<dbReference type="AlphaFoldDB" id="A0A075LUZ3"/>
<dbReference type="Proteomes" id="UP000027981">
    <property type="component" value="Chromosome"/>
</dbReference>
<organism evidence="1 2">
    <name type="scientific">Palaeococcus pacificus DY20341</name>
    <dbReference type="NCBI Taxonomy" id="1343739"/>
    <lineage>
        <taxon>Archaea</taxon>
        <taxon>Methanobacteriati</taxon>
        <taxon>Methanobacteriota</taxon>
        <taxon>Thermococci</taxon>
        <taxon>Thermococcales</taxon>
        <taxon>Thermococcaceae</taxon>
        <taxon>Palaeococcus</taxon>
    </lineage>
</organism>
<evidence type="ECO:0000313" key="2">
    <source>
        <dbReference type="Proteomes" id="UP000027981"/>
    </source>
</evidence>
<dbReference type="STRING" id="1343739.PAP_08820"/>
<dbReference type="eggNOG" id="arCOG08177">
    <property type="taxonomic scope" value="Archaea"/>
</dbReference>
<reference evidence="1 2" key="2">
    <citation type="journal article" date="2015" name="Genome Announc.">
        <title>Complete Genome Sequence of Hyperthermophilic Piezophilic Archaeon Palaeococcus pacificus DY20341T, Isolated from Deep-Sea Hydrothermal Sediments.</title>
        <authorList>
            <person name="Zeng X."/>
            <person name="Jebbar M."/>
            <person name="Shao Z."/>
        </authorList>
    </citation>
    <scope>NUCLEOTIDE SEQUENCE [LARGE SCALE GENOMIC DNA]</scope>
    <source>
        <strain evidence="1 2">DY20341</strain>
    </source>
</reference>
<keyword evidence="2" id="KW-1185">Reference proteome</keyword>
<name>A0A075LUZ3_9EURY</name>